<dbReference type="Gene3D" id="1.25.40.120">
    <property type="entry name" value="Protein prenylyltransferase"/>
    <property type="match status" value="1"/>
</dbReference>
<evidence type="ECO:0000256" key="4">
    <source>
        <dbReference type="ARBA" id="ARBA00022737"/>
    </source>
</evidence>
<sequence>MKPEGTIQNEAMSELLNQFEYILDSDPLINEVGFIHPSQFATLEKDPEAGSSRSEASDALDGGDGSFWIRDHKLGISSEVVLRLYKAAREQFMNAIAEYKKLGDLSLPSAEALGIVVMKCSKALVLLSPDFGTAWNSRKLIVSKKTQASMFTDELRLSALVLSYSPKSEQAWSHRRWVIKNMAKNRTTLQEILREESDLVEKIAEVIQELKQSKTWAGLHVADHSCFHYRMRLIIRILEDCCRKQEEGSCDSCVEVYLIWQEELDWNEELIKRYLGREALWLYRRFLSLLWIRHFTSDVNDVSSPQKSQCSIQVNVSVFLDKELLLVNSCSEGSDDEFEDFEEQTICSASYMLWLTKGISFVQQIPETQKLELREKIENERLDAMLKLVSLRGPPFGAI</sequence>
<keyword evidence="3" id="KW-0808">Transferase</keyword>
<dbReference type="InterPro" id="IPR002088">
    <property type="entry name" value="Prenyl_trans_a"/>
</dbReference>
<evidence type="ECO:0000256" key="3">
    <source>
        <dbReference type="ARBA" id="ARBA00022679"/>
    </source>
</evidence>
<dbReference type="GO" id="GO:0005965">
    <property type="term" value="C:protein farnesyltransferase complex"/>
    <property type="evidence" value="ECO:0007669"/>
    <property type="project" value="TreeGrafter"/>
</dbReference>
<keyword evidence="2" id="KW-0637">Prenyltransferase</keyword>
<evidence type="ECO:0000313" key="5">
    <source>
        <dbReference type="EMBL" id="CAI0427974.1"/>
    </source>
</evidence>
<dbReference type="GO" id="GO:0004660">
    <property type="term" value="F:protein farnesyltransferase activity"/>
    <property type="evidence" value="ECO:0007669"/>
    <property type="project" value="TreeGrafter"/>
</dbReference>
<dbReference type="AlphaFoldDB" id="A0AAV0KZU4"/>
<organism evidence="5 6">
    <name type="scientific">Linum tenue</name>
    <dbReference type="NCBI Taxonomy" id="586396"/>
    <lineage>
        <taxon>Eukaryota</taxon>
        <taxon>Viridiplantae</taxon>
        <taxon>Streptophyta</taxon>
        <taxon>Embryophyta</taxon>
        <taxon>Tracheophyta</taxon>
        <taxon>Spermatophyta</taxon>
        <taxon>Magnoliopsida</taxon>
        <taxon>eudicotyledons</taxon>
        <taxon>Gunneridae</taxon>
        <taxon>Pentapetalae</taxon>
        <taxon>rosids</taxon>
        <taxon>fabids</taxon>
        <taxon>Malpighiales</taxon>
        <taxon>Linaceae</taxon>
        <taxon>Linum</taxon>
    </lineage>
</organism>
<dbReference type="PANTHER" id="PTHR11129:SF10">
    <property type="entry name" value="PROTEIN PRENYLYLTRANSFERASE SUPERFAMILY PROTEIN"/>
    <property type="match status" value="1"/>
</dbReference>
<dbReference type="EMBL" id="CAMGYJ010000006">
    <property type="protein sequence ID" value="CAI0427974.1"/>
    <property type="molecule type" value="Genomic_DNA"/>
</dbReference>
<dbReference type="SUPFAM" id="SSF48439">
    <property type="entry name" value="Protein prenylyltransferase"/>
    <property type="match status" value="1"/>
</dbReference>
<dbReference type="PROSITE" id="PS51147">
    <property type="entry name" value="PFTA"/>
    <property type="match status" value="1"/>
</dbReference>
<proteinExistence type="inferred from homology"/>
<reference evidence="5" key="1">
    <citation type="submission" date="2022-08" db="EMBL/GenBank/DDBJ databases">
        <authorList>
            <person name="Gutierrez-Valencia J."/>
        </authorList>
    </citation>
    <scope>NUCLEOTIDE SEQUENCE</scope>
</reference>
<comment type="similarity">
    <text evidence="1">Belongs to the protein prenyltransferase subunit alpha family.</text>
</comment>
<evidence type="ECO:0000256" key="2">
    <source>
        <dbReference type="ARBA" id="ARBA00022602"/>
    </source>
</evidence>
<dbReference type="GO" id="GO:0005953">
    <property type="term" value="C:CAAX-protein geranylgeranyltransferase complex"/>
    <property type="evidence" value="ECO:0007669"/>
    <property type="project" value="TreeGrafter"/>
</dbReference>
<gene>
    <name evidence="5" type="ORF">LITE_LOCUS21432</name>
</gene>
<accession>A0AAV0KZU4</accession>
<comment type="caution">
    <text evidence="5">The sequence shown here is derived from an EMBL/GenBank/DDBJ whole genome shotgun (WGS) entry which is preliminary data.</text>
</comment>
<dbReference type="Pfam" id="PF01239">
    <property type="entry name" value="PPTA"/>
    <property type="match status" value="1"/>
</dbReference>
<dbReference type="Proteomes" id="UP001154282">
    <property type="component" value="Unassembled WGS sequence"/>
</dbReference>
<evidence type="ECO:0000313" key="6">
    <source>
        <dbReference type="Proteomes" id="UP001154282"/>
    </source>
</evidence>
<dbReference type="PANTHER" id="PTHR11129">
    <property type="entry name" value="PROTEIN FARNESYLTRANSFERASE ALPHA SUBUNIT/RAB GERANYLGERANYL TRANSFERASE ALPHA SUBUNIT"/>
    <property type="match status" value="1"/>
</dbReference>
<keyword evidence="4" id="KW-0677">Repeat</keyword>
<protein>
    <submittedName>
        <fullName evidence="5">Uncharacterized protein</fullName>
    </submittedName>
</protein>
<evidence type="ECO:0000256" key="1">
    <source>
        <dbReference type="ARBA" id="ARBA00006734"/>
    </source>
</evidence>
<keyword evidence="6" id="KW-1185">Reference proteome</keyword>
<dbReference type="GO" id="GO:0004662">
    <property type="term" value="F:CAAX-protein geranylgeranyltransferase activity"/>
    <property type="evidence" value="ECO:0007669"/>
    <property type="project" value="TreeGrafter"/>
</dbReference>
<name>A0AAV0KZU4_9ROSI</name>